<sequence>MLAVLGAAAPALAQAGSLREALYNSRNEARRAAPPPAARYVSETGVRFVFDRSQNRPLIRFEGQSEVWALEPHSAPRGDIIYKNDLGQPVLRATKLGGMTVFTQQRPGGSAAAVAGEVAPIRLPVLSPGAVLQRLGAASAKASRAAQRLISFEADVTAESSALAADAAALAADAVARLVRRPGGKQAVSKIDKVVIDEGKKPSAHLKKGVVRITVTPDLGLAGRPSSEKIASAAEER</sequence>
<dbReference type="InterPro" id="IPR032591">
    <property type="entry name" value="DUF4908"/>
</dbReference>
<proteinExistence type="predicted"/>
<protein>
    <submittedName>
        <fullName evidence="1">DUF4908 domain-containing protein</fullName>
    </submittedName>
</protein>
<dbReference type="EMBL" id="CP158375">
    <property type="protein sequence ID" value="XDO97755.1"/>
    <property type="molecule type" value="Genomic_DNA"/>
</dbReference>
<accession>A0AB39KVU2</accession>
<gene>
    <name evidence="1" type="ORF">ABOZ73_04870</name>
</gene>
<dbReference type="Pfam" id="PF16252">
    <property type="entry name" value="DUF4908"/>
    <property type="match status" value="1"/>
</dbReference>
<evidence type="ECO:0000313" key="1">
    <source>
        <dbReference type="EMBL" id="XDO97755.1"/>
    </source>
</evidence>
<organism evidence="1">
    <name type="scientific">Caulobacter sp. 73W</name>
    <dbReference type="NCBI Taxonomy" id="3161137"/>
    <lineage>
        <taxon>Bacteria</taxon>
        <taxon>Pseudomonadati</taxon>
        <taxon>Pseudomonadota</taxon>
        <taxon>Alphaproteobacteria</taxon>
        <taxon>Caulobacterales</taxon>
        <taxon>Caulobacteraceae</taxon>
        <taxon>Caulobacter</taxon>
    </lineage>
</organism>
<dbReference type="AlphaFoldDB" id="A0AB39KVU2"/>
<dbReference type="RefSeq" id="WP_369061177.1">
    <property type="nucleotide sequence ID" value="NZ_CP158375.1"/>
</dbReference>
<name>A0AB39KVU2_9CAUL</name>
<reference evidence="1" key="1">
    <citation type="submission" date="2024-06" db="EMBL/GenBank/DDBJ databases">
        <title>Caulobacter inopinatus, sp. nov.</title>
        <authorList>
            <person name="Donachie S.P."/>
        </authorList>
    </citation>
    <scope>NUCLEOTIDE SEQUENCE</scope>
    <source>
        <strain evidence="1">73W</strain>
    </source>
</reference>